<feature type="domain" description="General stress protein FMN-binding split barrel" evidence="2">
    <location>
        <begin position="26"/>
        <end position="172"/>
    </location>
</feature>
<dbReference type="InterPro" id="IPR012349">
    <property type="entry name" value="Split_barrel_FMN-bd"/>
</dbReference>
<organism evidence="3 4">
    <name type="scientific">Pelomonas parva</name>
    <dbReference type="NCBI Taxonomy" id="3299032"/>
    <lineage>
        <taxon>Bacteria</taxon>
        <taxon>Pseudomonadati</taxon>
        <taxon>Pseudomonadota</taxon>
        <taxon>Betaproteobacteria</taxon>
        <taxon>Burkholderiales</taxon>
        <taxon>Sphaerotilaceae</taxon>
        <taxon>Roseateles</taxon>
    </lineage>
</organism>
<sequence length="181" mass="20183">MQDDIRTRLPDNDANSEENLSGPAAARKIADLVSAGDSCFFCTRDLSSELHSRPMTVIEVEDGGTLWFFTEIDSFKNVELDRDPRVTLFFKEGDNGGHLRLDGTATQVLDKSTIHRLWTPKLRAWFTEGEDDPRISVLRVDPTGGEYWDNRHGTAIAGIKMLFGAIAGQRTDDGVHGRLSF</sequence>
<reference evidence="3 4" key="1">
    <citation type="submission" date="2024-08" db="EMBL/GenBank/DDBJ databases">
        <authorList>
            <person name="Lu H."/>
        </authorList>
    </citation>
    <scope>NUCLEOTIDE SEQUENCE [LARGE SCALE GENOMIC DNA]</scope>
    <source>
        <strain evidence="3 4">LYH14W</strain>
    </source>
</reference>
<dbReference type="Proteomes" id="UP001606210">
    <property type="component" value="Unassembled WGS sequence"/>
</dbReference>
<feature type="compositionally biased region" description="Basic and acidic residues" evidence="1">
    <location>
        <begin position="1"/>
        <end position="11"/>
    </location>
</feature>
<dbReference type="RefSeq" id="WP_394484360.1">
    <property type="nucleotide sequence ID" value="NZ_JBIGHV010000013.1"/>
</dbReference>
<name>A0ABW7FDP3_9BURK</name>
<dbReference type="InterPro" id="IPR052917">
    <property type="entry name" value="Stress-Dev_Protein"/>
</dbReference>
<accession>A0ABW7FDP3</accession>
<evidence type="ECO:0000259" key="2">
    <source>
        <dbReference type="Pfam" id="PF16242"/>
    </source>
</evidence>
<dbReference type="Gene3D" id="2.30.110.10">
    <property type="entry name" value="Electron Transport, Fmn-binding Protein, Chain A"/>
    <property type="match status" value="1"/>
</dbReference>
<evidence type="ECO:0000313" key="4">
    <source>
        <dbReference type="Proteomes" id="UP001606210"/>
    </source>
</evidence>
<dbReference type="InterPro" id="IPR038725">
    <property type="entry name" value="YdaG_split_barrel_FMN-bd"/>
</dbReference>
<comment type="caution">
    <text evidence="3">The sequence shown here is derived from an EMBL/GenBank/DDBJ whole genome shotgun (WGS) entry which is preliminary data.</text>
</comment>
<proteinExistence type="predicted"/>
<evidence type="ECO:0000313" key="3">
    <source>
        <dbReference type="EMBL" id="MFG6433538.1"/>
    </source>
</evidence>
<keyword evidence="4" id="KW-1185">Reference proteome</keyword>
<protein>
    <submittedName>
        <fullName evidence="3">Pyridoxamine 5'-phosphate oxidase family protein</fullName>
    </submittedName>
</protein>
<dbReference type="PANTHER" id="PTHR34818:SF1">
    <property type="entry name" value="PROTEIN BLI-3"/>
    <property type="match status" value="1"/>
</dbReference>
<dbReference type="PANTHER" id="PTHR34818">
    <property type="entry name" value="PROTEIN BLI-3"/>
    <property type="match status" value="1"/>
</dbReference>
<dbReference type="SUPFAM" id="SSF50475">
    <property type="entry name" value="FMN-binding split barrel"/>
    <property type="match status" value="1"/>
</dbReference>
<dbReference type="EMBL" id="JBIGHV010000013">
    <property type="protein sequence ID" value="MFG6433538.1"/>
    <property type="molecule type" value="Genomic_DNA"/>
</dbReference>
<evidence type="ECO:0000256" key="1">
    <source>
        <dbReference type="SAM" id="MobiDB-lite"/>
    </source>
</evidence>
<gene>
    <name evidence="3" type="ORF">ACG00Y_26760</name>
</gene>
<dbReference type="Pfam" id="PF16242">
    <property type="entry name" value="Pyrid_ox_like"/>
    <property type="match status" value="1"/>
</dbReference>
<feature type="region of interest" description="Disordered" evidence="1">
    <location>
        <begin position="1"/>
        <end position="21"/>
    </location>
</feature>